<keyword evidence="2" id="KW-1185">Reference proteome</keyword>
<evidence type="ECO:0000313" key="1">
    <source>
        <dbReference type="EMBL" id="CAG5132640.1"/>
    </source>
</evidence>
<comment type="caution">
    <text evidence="1">The sequence shown here is derived from an EMBL/GenBank/DDBJ whole genome shotgun (WGS) entry which is preliminary data.</text>
</comment>
<sequence>MACPSDPEEKRPKNFIEAISGDESWSTFGIRVKWTDPVVPGNLKLPIGQQVTLRLCVETRKGFNIVPESLSAWCWTHIRAEDNPCGTWREIRLHHNPKCTIVDEHGHTSHVFQSSVVPTADDLYRLTFNIKYGQVMIWANYFQVDNMVDVHVKPSVGTQYDLVVGPPAWKAILCKLMPQSFPFYHTYFCDLFSDNKQSTSSQGARDAKSGKKVKDGDDVEMLVVL</sequence>
<gene>
    <name evidence="1" type="ORF">CUNI_LOCUS18198</name>
</gene>
<proteinExistence type="predicted"/>
<protein>
    <submittedName>
        <fullName evidence="1">Uncharacterized protein</fullName>
    </submittedName>
</protein>
<organism evidence="1 2">
    <name type="scientific">Candidula unifasciata</name>
    <dbReference type="NCBI Taxonomy" id="100452"/>
    <lineage>
        <taxon>Eukaryota</taxon>
        <taxon>Metazoa</taxon>
        <taxon>Spiralia</taxon>
        <taxon>Lophotrochozoa</taxon>
        <taxon>Mollusca</taxon>
        <taxon>Gastropoda</taxon>
        <taxon>Heterobranchia</taxon>
        <taxon>Euthyneura</taxon>
        <taxon>Panpulmonata</taxon>
        <taxon>Eupulmonata</taxon>
        <taxon>Stylommatophora</taxon>
        <taxon>Helicina</taxon>
        <taxon>Helicoidea</taxon>
        <taxon>Geomitridae</taxon>
        <taxon>Candidula</taxon>
    </lineage>
</organism>
<name>A0A8S3ZX77_9EUPU</name>
<dbReference type="AlphaFoldDB" id="A0A8S3ZX77"/>
<accession>A0A8S3ZX77</accession>
<dbReference type="EMBL" id="CAJHNH020005556">
    <property type="protein sequence ID" value="CAG5132640.1"/>
    <property type="molecule type" value="Genomic_DNA"/>
</dbReference>
<dbReference type="Proteomes" id="UP000678393">
    <property type="component" value="Unassembled WGS sequence"/>
</dbReference>
<reference evidence="1" key="1">
    <citation type="submission" date="2021-04" db="EMBL/GenBank/DDBJ databases">
        <authorList>
            <consortium name="Molecular Ecology Group"/>
        </authorList>
    </citation>
    <scope>NUCLEOTIDE SEQUENCE</scope>
</reference>
<dbReference type="OrthoDB" id="6095583at2759"/>
<evidence type="ECO:0000313" key="2">
    <source>
        <dbReference type="Proteomes" id="UP000678393"/>
    </source>
</evidence>